<comment type="caution">
    <text evidence="1">The sequence shown here is derived from an EMBL/GenBank/DDBJ whole genome shotgun (WGS) entry which is preliminary data.</text>
</comment>
<protein>
    <submittedName>
        <fullName evidence="1">Uncharacterized protein</fullName>
    </submittedName>
</protein>
<evidence type="ECO:0000313" key="2">
    <source>
        <dbReference type="Proteomes" id="UP000035963"/>
    </source>
</evidence>
<organism evidence="1 2">
    <name type="scientific">Caballeronia mineralivorans PML1(12)</name>
    <dbReference type="NCBI Taxonomy" id="908627"/>
    <lineage>
        <taxon>Bacteria</taxon>
        <taxon>Pseudomonadati</taxon>
        <taxon>Pseudomonadota</taxon>
        <taxon>Betaproteobacteria</taxon>
        <taxon>Burkholderiales</taxon>
        <taxon>Burkholderiaceae</taxon>
        <taxon>Caballeronia</taxon>
    </lineage>
</organism>
<sequence>DDGVPDLIDSTFFQCATSQNPWLPFVVFTSQNMQGTLVHMPGNGDIGMVIAIVFVDNDQISHFHQPFFNALQIIAATGNL</sequence>
<proteinExistence type="predicted"/>
<evidence type="ECO:0000313" key="1">
    <source>
        <dbReference type="EMBL" id="KLU20210.1"/>
    </source>
</evidence>
<accession>A0A0J1CHM3</accession>
<dbReference type="Proteomes" id="UP000035963">
    <property type="component" value="Unassembled WGS sequence"/>
</dbReference>
<dbReference type="AlphaFoldDB" id="A0A0J1CHM3"/>
<feature type="non-terminal residue" evidence="1">
    <location>
        <position position="1"/>
    </location>
</feature>
<dbReference type="EMBL" id="AEJF01000279">
    <property type="protein sequence ID" value="KLU20210.1"/>
    <property type="molecule type" value="Genomic_DNA"/>
</dbReference>
<gene>
    <name evidence="1" type="ORF">EOS_42635</name>
</gene>
<reference evidence="1 2" key="1">
    <citation type="journal article" date="2015" name="Genome Announc.">
        <title>Draft Genome Sequence of Burkholderia sp. Strain PML1(12), an Ectomycorrhizosphere-Inhabiting Bacterium with Effective Mineral-Weathering Ability.</title>
        <authorList>
            <person name="Uroz S."/>
            <person name="Oger P."/>
        </authorList>
    </citation>
    <scope>NUCLEOTIDE SEQUENCE [LARGE SCALE GENOMIC DNA]</scope>
    <source>
        <strain evidence="2">PML1(12)</strain>
    </source>
</reference>
<feature type="non-terminal residue" evidence="1">
    <location>
        <position position="80"/>
    </location>
</feature>
<keyword evidence="2" id="KW-1185">Reference proteome</keyword>
<name>A0A0J1CHM3_9BURK</name>